<sequence>MIFCGGKISSSSLPSPQVTHVLFDLDGLLINSEEIYTDVYSNFLLKYGKQFTYHAKTLMMGRKTLEAVTALKDFYELPMSATEIIEELKSNFPPEIWRKAELMPGAKKLVDHLYSNSVPMAIATGSFSSQIKDKTWNIGDVMKCISHVVAGGDDPEVKRGKPAPDIFLVALRRFNDPSARPETTLVFEDSWNGVRAAVAAGMYVVWVPDPAEAPAKSRILRLTSLECFDPADYGLPPY</sequence>
<dbReference type="SFLD" id="SFLDG01129">
    <property type="entry name" value="C1.5:_HAD__Beta-PGM__Phosphata"/>
    <property type="match status" value="1"/>
</dbReference>
<dbReference type="EMBL" id="UXSR01005644">
    <property type="protein sequence ID" value="VDD83118.1"/>
    <property type="molecule type" value="Genomic_DNA"/>
</dbReference>
<dbReference type="SFLD" id="SFLDS00003">
    <property type="entry name" value="Haloacid_Dehalogenase"/>
    <property type="match status" value="1"/>
</dbReference>
<dbReference type="Gene3D" id="1.10.150.240">
    <property type="entry name" value="Putative phosphatase, domain 2"/>
    <property type="match status" value="1"/>
</dbReference>
<dbReference type="GO" id="GO:0016791">
    <property type="term" value="F:phosphatase activity"/>
    <property type="evidence" value="ECO:0007669"/>
    <property type="project" value="TreeGrafter"/>
</dbReference>
<proteinExistence type="predicted"/>
<dbReference type="InterPro" id="IPR023198">
    <property type="entry name" value="PGP-like_dom2"/>
</dbReference>
<protein>
    <submittedName>
        <fullName evidence="1">Uncharacterized protein</fullName>
    </submittedName>
</protein>
<dbReference type="STRING" id="53468.A0A3P6HWE5"/>
<organism evidence="1 2">
    <name type="scientific">Mesocestoides corti</name>
    <name type="common">Flatworm</name>
    <dbReference type="NCBI Taxonomy" id="53468"/>
    <lineage>
        <taxon>Eukaryota</taxon>
        <taxon>Metazoa</taxon>
        <taxon>Spiralia</taxon>
        <taxon>Lophotrochozoa</taxon>
        <taxon>Platyhelminthes</taxon>
        <taxon>Cestoda</taxon>
        <taxon>Eucestoda</taxon>
        <taxon>Cyclophyllidea</taxon>
        <taxon>Mesocestoididae</taxon>
        <taxon>Mesocestoides</taxon>
    </lineage>
</organism>
<dbReference type="Gene3D" id="3.40.50.1000">
    <property type="entry name" value="HAD superfamily/HAD-like"/>
    <property type="match status" value="1"/>
</dbReference>
<evidence type="ECO:0000313" key="2">
    <source>
        <dbReference type="Proteomes" id="UP000267029"/>
    </source>
</evidence>
<reference evidence="1 2" key="1">
    <citation type="submission" date="2018-10" db="EMBL/GenBank/DDBJ databases">
        <authorList>
            <consortium name="Pathogen Informatics"/>
        </authorList>
    </citation>
    <scope>NUCLEOTIDE SEQUENCE [LARGE SCALE GENOMIC DNA]</scope>
</reference>
<dbReference type="NCBIfam" id="TIGR01509">
    <property type="entry name" value="HAD-SF-IA-v3"/>
    <property type="match status" value="1"/>
</dbReference>
<keyword evidence="2" id="KW-1185">Reference proteome</keyword>
<gene>
    <name evidence="1" type="ORF">MCOS_LOCUS9121</name>
</gene>
<dbReference type="PANTHER" id="PTHR18901:SF38">
    <property type="entry name" value="PSEUDOURIDINE-5'-PHOSPHATASE"/>
    <property type="match status" value="1"/>
</dbReference>
<dbReference type="InterPro" id="IPR023214">
    <property type="entry name" value="HAD_sf"/>
</dbReference>
<dbReference type="InterPro" id="IPR036412">
    <property type="entry name" value="HAD-like_sf"/>
</dbReference>
<dbReference type="AlphaFoldDB" id="A0A3P6HWE5"/>
<evidence type="ECO:0000313" key="1">
    <source>
        <dbReference type="EMBL" id="VDD83118.1"/>
    </source>
</evidence>
<dbReference type="PANTHER" id="PTHR18901">
    <property type="entry name" value="2-DEOXYGLUCOSE-6-PHOSPHATE PHOSPHATASE 2"/>
    <property type="match status" value="1"/>
</dbReference>
<dbReference type="Pfam" id="PF00702">
    <property type="entry name" value="Hydrolase"/>
    <property type="match status" value="1"/>
</dbReference>
<dbReference type="Proteomes" id="UP000267029">
    <property type="component" value="Unassembled WGS sequence"/>
</dbReference>
<dbReference type="FunFam" id="3.40.50.1000:FF:000055">
    <property type="entry name" value="Haloacid dehalogenase-like hydrolase family protein"/>
    <property type="match status" value="1"/>
</dbReference>
<name>A0A3P6HWE5_MESCO</name>
<dbReference type="InterPro" id="IPR006439">
    <property type="entry name" value="HAD-SF_hydro_IA"/>
</dbReference>
<dbReference type="OrthoDB" id="40579at2759"/>
<dbReference type="SUPFAM" id="SSF56784">
    <property type="entry name" value="HAD-like"/>
    <property type="match status" value="1"/>
</dbReference>
<accession>A0A3P6HWE5</accession>